<dbReference type="InterPro" id="IPR050645">
    <property type="entry name" value="Histidine_acid_phosphatase"/>
</dbReference>
<protein>
    <recommendedName>
        <fullName evidence="3">acid phosphatase</fullName>
        <ecNumber evidence="3">3.1.3.2</ecNumber>
    </recommendedName>
</protein>
<comment type="caution">
    <text evidence="8">The sequence shown here is derived from an EMBL/GenBank/DDBJ whole genome shotgun (WGS) entry which is preliminary data.</text>
</comment>
<dbReference type="OrthoDB" id="5821688at2759"/>
<evidence type="ECO:0000313" key="9">
    <source>
        <dbReference type="Proteomes" id="UP000502823"/>
    </source>
</evidence>
<accession>A0A6L2Q048</accession>
<gene>
    <name evidence="8" type="ORF">Cfor_10326</name>
</gene>
<dbReference type="AlphaFoldDB" id="A0A6L2Q048"/>
<dbReference type="PROSITE" id="PS00778">
    <property type="entry name" value="HIS_ACID_PHOSPHAT_2"/>
    <property type="match status" value="1"/>
</dbReference>
<organism evidence="8 9">
    <name type="scientific">Coptotermes formosanus</name>
    <name type="common">Formosan subterranean termite</name>
    <dbReference type="NCBI Taxonomy" id="36987"/>
    <lineage>
        <taxon>Eukaryota</taxon>
        <taxon>Metazoa</taxon>
        <taxon>Ecdysozoa</taxon>
        <taxon>Arthropoda</taxon>
        <taxon>Hexapoda</taxon>
        <taxon>Insecta</taxon>
        <taxon>Pterygota</taxon>
        <taxon>Neoptera</taxon>
        <taxon>Polyneoptera</taxon>
        <taxon>Dictyoptera</taxon>
        <taxon>Blattodea</taxon>
        <taxon>Blattoidea</taxon>
        <taxon>Termitoidae</taxon>
        <taxon>Rhinotermitidae</taxon>
        <taxon>Coptotermes</taxon>
    </lineage>
</organism>
<sequence>MIFTGGPLLKKIINDTKAKAEDTLTPVGRKMFMYAGHDSTISNLLSALQVWDPQIPDYGIMILIELHHNKMGQHGIKVFLRNTTHHDPYPLTIPGCNTLCPLDQFIKLTDPVVPKDWEHSCEADDLDYTPPPAGPP</sequence>
<keyword evidence="5" id="KW-0378">Hydrolase</keyword>
<evidence type="ECO:0000256" key="5">
    <source>
        <dbReference type="ARBA" id="ARBA00022801"/>
    </source>
</evidence>
<keyword evidence="6" id="KW-1015">Disulfide bond</keyword>
<dbReference type="Pfam" id="PF00328">
    <property type="entry name" value="His_Phos_2"/>
    <property type="match status" value="1"/>
</dbReference>
<keyword evidence="9" id="KW-1185">Reference proteome</keyword>
<dbReference type="Gene3D" id="3.40.50.1240">
    <property type="entry name" value="Phosphoglycerate mutase-like"/>
    <property type="match status" value="1"/>
</dbReference>
<evidence type="ECO:0000256" key="6">
    <source>
        <dbReference type="ARBA" id="ARBA00023157"/>
    </source>
</evidence>
<dbReference type="SUPFAM" id="SSF53254">
    <property type="entry name" value="Phosphoglycerate mutase-like"/>
    <property type="match status" value="1"/>
</dbReference>
<dbReference type="Proteomes" id="UP000502823">
    <property type="component" value="Unassembled WGS sequence"/>
</dbReference>
<dbReference type="InterPro" id="IPR000560">
    <property type="entry name" value="His_Pase_clade-2"/>
</dbReference>
<keyword evidence="4" id="KW-0732">Signal</keyword>
<dbReference type="GO" id="GO:0003993">
    <property type="term" value="F:acid phosphatase activity"/>
    <property type="evidence" value="ECO:0007669"/>
    <property type="project" value="UniProtKB-EC"/>
</dbReference>
<evidence type="ECO:0000313" key="8">
    <source>
        <dbReference type="EMBL" id="GFG35337.1"/>
    </source>
</evidence>
<comment type="catalytic activity">
    <reaction evidence="1">
        <text>a phosphate monoester + H2O = an alcohol + phosphate</text>
        <dbReference type="Rhea" id="RHEA:15017"/>
        <dbReference type="ChEBI" id="CHEBI:15377"/>
        <dbReference type="ChEBI" id="CHEBI:30879"/>
        <dbReference type="ChEBI" id="CHEBI:43474"/>
        <dbReference type="ChEBI" id="CHEBI:67140"/>
        <dbReference type="EC" id="3.1.3.2"/>
    </reaction>
</comment>
<dbReference type="EC" id="3.1.3.2" evidence="3"/>
<evidence type="ECO:0000256" key="1">
    <source>
        <dbReference type="ARBA" id="ARBA00000032"/>
    </source>
</evidence>
<evidence type="ECO:0000256" key="4">
    <source>
        <dbReference type="ARBA" id="ARBA00022729"/>
    </source>
</evidence>
<comment type="similarity">
    <text evidence="2">Belongs to the histidine acid phosphatase family.</text>
</comment>
<name>A0A6L2Q048_COPFO</name>
<reference evidence="9" key="1">
    <citation type="submission" date="2020-01" db="EMBL/GenBank/DDBJ databases">
        <title>Draft genome sequence of the Termite Coptotermes fromosanus.</title>
        <authorList>
            <person name="Itakura S."/>
            <person name="Yosikawa Y."/>
            <person name="Umezawa K."/>
        </authorList>
    </citation>
    <scope>NUCLEOTIDE SEQUENCE [LARGE SCALE GENOMIC DNA]</scope>
</reference>
<evidence type="ECO:0000256" key="7">
    <source>
        <dbReference type="ARBA" id="ARBA00023180"/>
    </source>
</evidence>
<dbReference type="PANTHER" id="PTHR11567">
    <property type="entry name" value="ACID PHOSPHATASE-RELATED"/>
    <property type="match status" value="1"/>
</dbReference>
<dbReference type="InParanoid" id="A0A6L2Q048"/>
<evidence type="ECO:0000256" key="2">
    <source>
        <dbReference type="ARBA" id="ARBA00005375"/>
    </source>
</evidence>
<proteinExistence type="inferred from homology"/>
<dbReference type="PANTHER" id="PTHR11567:SF211">
    <property type="entry name" value="PROSTATIC ACID PHOSPHATASE"/>
    <property type="match status" value="1"/>
</dbReference>
<dbReference type="InterPro" id="IPR033379">
    <property type="entry name" value="Acid_Pase_AS"/>
</dbReference>
<dbReference type="EMBL" id="BLKM01008935">
    <property type="protein sequence ID" value="GFG35337.1"/>
    <property type="molecule type" value="Genomic_DNA"/>
</dbReference>
<dbReference type="InterPro" id="IPR029033">
    <property type="entry name" value="His_PPase_superfam"/>
</dbReference>
<keyword evidence="7" id="KW-0325">Glycoprotein</keyword>
<evidence type="ECO:0000256" key="3">
    <source>
        <dbReference type="ARBA" id="ARBA00012646"/>
    </source>
</evidence>